<evidence type="ECO:0000259" key="2">
    <source>
        <dbReference type="PROSITE" id="PS50870"/>
    </source>
</evidence>
<dbReference type="CTD" id="40331"/>
<dbReference type="PROSITE" id="PS50870">
    <property type="entry name" value="AH"/>
    <property type="match status" value="1"/>
</dbReference>
<evidence type="ECO:0000313" key="4">
    <source>
        <dbReference type="RefSeq" id="XP_030746484.1"/>
    </source>
</evidence>
<protein>
    <submittedName>
        <fullName evidence="4">Islet cell autoantigen 1</fullName>
    </submittedName>
</protein>
<dbReference type="SUPFAM" id="SSF103657">
    <property type="entry name" value="BAR/IMD domain-like"/>
    <property type="match status" value="1"/>
</dbReference>
<accession>A0A6J2X6E2</accession>
<dbReference type="Pfam" id="PF06456">
    <property type="entry name" value="Arfaptin"/>
    <property type="match status" value="1"/>
</dbReference>
<dbReference type="Proteomes" id="UP000504635">
    <property type="component" value="Unplaced"/>
</dbReference>
<dbReference type="Gene3D" id="1.20.1270.60">
    <property type="entry name" value="Arfaptin homology (AH) domain/BAR domain"/>
    <property type="match status" value="1"/>
</dbReference>
<evidence type="ECO:0000313" key="3">
    <source>
        <dbReference type="Proteomes" id="UP000504635"/>
    </source>
</evidence>
<dbReference type="InterPro" id="IPR010504">
    <property type="entry name" value="AH_dom"/>
</dbReference>
<dbReference type="OrthoDB" id="2126778at2759"/>
<evidence type="ECO:0000256" key="1">
    <source>
        <dbReference type="SAM" id="MobiDB-lite"/>
    </source>
</evidence>
<reference evidence="4" key="1">
    <citation type="submission" date="2025-08" db="UniProtKB">
        <authorList>
            <consortium name="RefSeq"/>
        </authorList>
    </citation>
    <scope>IDENTIFICATION</scope>
    <source>
        <tissue evidence="4">Gonads</tissue>
    </source>
</reference>
<dbReference type="GO" id="GO:0051049">
    <property type="term" value="P:regulation of transport"/>
    <property type="evidence" value="ECO:0007669"/>
    <property type="project" value="TreeGrafter"/>
</dbReference>
<feature type="region of interest" description="Disordered" evidence="1">
    <location>
        <begin position="284"/>
        <end position="312"/>
    </location>
</feature>
<dbReference type="GO" id="GO:0005794">
    <property type="term" value="C:Golgi apparatus"/>
    <property type="evidence" value="ECO:0007669"/>
    <property type="project" value="TreeGrafter"/>
</dbReference>
<dbReference type="PANTHER" id="PTHR10164">
    <property type="entry name" value="ISLET CELL AUTOANTIGEN 1"/>
    <property type="match status" value="1"/>
</dbReference>
<dbReference type="PANTHER" id="PTHR10164:SF4">
    <property type="entry name" value="GH23156P"/>
    <property type="match status" value="1"/>
</dbReference>
<name>A0A6J2X6E2_SITOR</name>
<sequence>MLPNNMQHQFWVTKKSVLRKLGGKEDDCIVSSDAELDAKLELFKSINETCIHLQRIIDLYQEKLCFLAQEENTLGRYLKECGKNEKNANASQLMTTAGKALAYTGHQRLTVRPPLLRLHHEVETFRGQAVSDTRITVSEMEKARTEYRAALSWMKSASSQLDPDTGYGLEKFRKAQSYVKTSKTKFDRYTLACLQKVDLLAAARCNMFSHALVPYQNALQAFATKASETLTLAAVKLGKVEPYDYSIVTELVESPLKTVDKNETTEKKDNLDTDKDRNTFFNAEYSDKTDKPNDQLGNGILNDKEKSNLPPNNETESVMNLLGEDFSAPASNFGLLEPKEAKPSSALIDLDLGRPAENFFGLFSGSANFMPSNLMMQNEAGLNFDFEKPVKADEIVGKKPVTSSSLGKSKGKTESQMSWLSLFAELDPLAQEVTENNMAGDRA</sequence>
<dbReference type="InParanoid" id="A0A6J2X6E2"/>
<dbReference type="SMART" id="SM01015">
    <property type="entry name" value="Arfaptin"/>
    <property type="match status" value="1"/>
</dbReference>
<dbReference type="AlphaFoldDB" id="A0A6J2X6E2"/>
<dbReference type="GO" id="GO:0019904">
    <property type="term" value="F:protein domain specific binding"/>
    <property type="evidence" value="ECO:0007669"/>
    <property type="project" value="InterPro"/>
</dbReference>
<organism evidence="3 4">
    <name type="scientific">Sitophilus oryzae</name>
    <name type="common">Rice weevil</name>
    <name type="synonym">Curculio oryzae</name>
    <dbReference type="NCBI Taxonomy" id="7048"/>
    <lineage>
        <taxon>Eukaryota</taxon>
        <taxon>Metazoa</taxon>
        <taxon>Ecdysozoa</taxon>
        <taxon>Arthropoda</taxon>
        <taxon>Hexapoda</taxon>
        <taxon>Insecta</taxon>
        <taxon>Pterygota</taxon>
        <taxon>Neoptera</taxon>
        <taxon>Endopterygota</taxon>
        <taxon>Coleoptera</taxon>
        <taxon>Polyphaga</taxon>
        <taxon>Cucujiformia</taxon>
        <taxon>Curculionidae</taxon>
        <taxon>Dryophthorinae</taxon>
        <taxon>Sitophilus</taxon>
    </lineage>
</organism>
<proteinExistence type="predicted"/>
<feature type="domain" description="AH" evidence="2">
    <location>
        <begin position="31"/>
        <end position="235"/>
    </location>
</feature>
<dbReference type="FunFam" id="1.20.1270.60:FF:000068">
    <property type="entry name" value="Islet cell autoantigen"/>
    <property type="match status" value="1"/>
</dbReference>
<keyword evidence="3" id="KW-1185">Reference proteome</keyword>
<gene>
    <name evidence="4" type="primary">LOC115875216</name>
</gene>
<dbReference type="RefSeq" id="XP_030746484.1">
    <property type="nucleotide sequence ID" value="XM_030890624.1"/>
</dbReference>
<dbReference type="KEGG" id="soy:115875216"/>
<dbReference type="GeneID" id="115875216"/>
<dbReference type="InterPro" id="IPR024114">
    <property type="entry name" value="Islet_autoAg_Ica1/Ica1-like"/>
</dbReference>
<dbReference type="FunCoup" id="A0A6J2X6E2">
    <property type="interactions" value="316"/>
</dbReference>
<dbReference type="InterPro" id="IPR027267">
    <property type="entry name" value="AH/BAR_dom_sf"/>
</dbReference>